<name>A0AAQ3RNY2_VIGMU</name>
<protein>
    <submittedName>
        <fullName evidence="1">Uncharacterized protein</fullName>
    </submittedName>
</protein>
<dbReference type="EMBL" id="CP144693">
    <property type="protein sequence ID" value="WVZ01217.1"/>
    <property type="molecule type" value="Genomic_DNA"/>
</dbReference>
<keyword evidence="2" id="KW-1185">Reference proteome</keyword>
<dbReference type="AlphaFoldDB" id="A0AAQ3RNY2"/>
<organism evidence="1 2">
    <name type="scientific">Vigna mungo</name>
    <name type="common">Black gram</name>
    <name type="synonym">Phaseolus mungo</name>
    <dbReference type="NCBI Taxonomy" id="3915"/>
    <lineage>
        <taxon>Eukaryota</taxon>
        <taxon>Viridiplantae</taxon>
        <taxon>Streptophyta</taxon>
        <taxon>Embryophyta</taxon>
        <taxon>Tracheophyta</taxon>
        <taxon>Spermatophyta</taxon>
        <taxon>Magnoliopsida</taxon>
        <taxon>eudicotyledons</taxon>
        <taxon>Gunneridae</taxon>
        <taxon>Pentapetalae</taxon>
        <taxon>rosids</taxon>
        <taxon>fabids</taxon>
        <taxon>Fabales</taxon>
        <taxon>Fabaceae</taxon>
        <taxon>Papilionoideae</taxon>
        <taxon>50 kb inversion clade</taxon>
        <taxon>NPAAA clade</taxon>
        <taxon>indigoferoid/millettioid clade</taxon>
        <taxon>Phaseoleae</taxon>
        <taxon>Vigna</taxon>
    </lineage>
</organism>
<reference evidence="1 2" key="1">
    <citation type="journal article" date="2023" name="Life. Sci Alliance">
        <title>Evolutionary insights into 3D genome organization and epigenetic landscape of Vigna mungo.</title>
        <authorList>
            <person name="Junaid A."/>
            <person name="Singh B."/>
            <person name="Bhatia S."/>
        </authorList>
    </citation>
    <scope>NUCLEOTIDE SEQUENCE [LARGE SCALE GENOMIC DNA]</scope>
    <source>
        <strain evidence="1">Urdbean</strain>
    </source>
</reference>
<dbReference type="Proteomes" id="UP001374535">
    <property type="component" value="Chromosome 8"/>
</dbReference>
<gene>
    <name evidence="1" type="ORF">V8G54_027286</name>
</gene>
<sequence>MYPSISFHLRVYLDNTDCKNSRHASEQPFYIEKHIHTPNTCSIKKFTEKILNTQHVNKHIKSYFKRRLHEILNFAQDILITGNRTRGIVYQNLSSSQKQFYIKYIPNNPQYRNLTII</sequence>
<accession>A0AAQ3RNY2</accession>
<proteinExistence type="predicted"/>
<evidence type="ECO:0000313" key="1">
    <source>
        <dbReference type="EMBL" id="WVZ01217.1"/>
    </source>
</evidence>
<evidence type="ECO:0000313" key="2">
    <source>
        <dbReference type="Proteomes" id="UP001374535"/>
    </source>
</evidence>